<evidence type="ECO:0000256" key="2">
    <source>
        <dbReference type="ARBA" id="ARBA00022670"/>
    </source>
</evidence>
<evidence type="ECO:0000256" key="6">
    <source>
        <dbReference type="SAM" id="Phobius"/>
    </source>
</evidence>
<dbReference type="InterPro" id="IPR055210">
    <property type="entry name" value="CtpA/B_N"/>
</dbReference>
<protein>
    <recommendedName>
        <fullName evidence="7">PDZ domain-containing protein</fullName>
    </recommendedName>
</protein>
<dbReference type="SUPFAM" id="SSF52096">
    <property type="entry name" value="ClpP/crotonase"/>
    <property type="match status" value="1"/>
</dbReference>
<dbReference type="InterPro" id="IPR001478">
    <property type="entry name" value="PDZ"/>
</dbReference>
<dbReference type="Gene3D" id="2.30.42.10">
    <property type="match status" value="1"/>
</dbReference>
<evidence type="ECO:0000256" key="3">
    <source>
        <dbReference type="ARBA" id="ARBA00022801"/>
    </source>
</evidence>
<dbReference type="SUPFAM" id="SSF50156">
    <property type="entry name" value="PDZ domain-like"/>
    <property type="match status" value="1"/>
</dbReference>
<dbReference type="Gene3D" id="3.30.750.44">
    <property type="match status" value="1"/>
</dbReference>
<dbReference type="GO" id="GO:0007165">
    <property type="term" value="P:signal transduction"/>
    <property type="evidence" value="ECO:0007669"/>
    <property type="project" value="TreeGrafter"/>
</dbReference>
<dbReference type="PANTHER" id="PTHR32060">
    <property type="entry name" value="TAIL-SPECIFIC PROTEASE"/>
    <property type="match status" value="1"/>
</dbReference>
<dbReference type="InterPro" id="IPR036034">
    <property type="entry name" value="PDZ_sf"/>
</dbReference>
<evidence type="ECO:0000256" key="1">
    <source>
        <dbReference type="ARBA" id="ARBA00009179"/>
    </source>
</evidence>
<comment type="similarity">
    <text evidence="1 5">Belongs to the peptidase S41A family.</text>
</comment>
<evidence type="ECO:0000313" key="8">
    <source>
        <dbReference type="EMBL" id="OGZ66078.1"/>
    </source>
</evidence>
<dbReference type="Pfam" id="PF22694">
    <property type="entry name" value="CtpB_N-like"/>
    <property type="match status" value="1"/>
</dbReference>
<evidence type="ECO:0000259" key="7">
    <source>
        <dbReference type="PROSITE" id="PS50106"/>
    </source>
</evidence>
<dbReference type="Pfam" id="PF03572">
    <property type="entry name" value="Peptidase_S41"/>
    <property type="match status" value="1"/>
</dbReference>
<dbReference type="GO" id="GO:0004175">
    <property type="term" value="F:endopeptidase activity"/>
    <property type="evidence" value="ECO:0007669"/>
    <property type="project" value="TreeGrafter"/>
</dbReference>
<dbReference type="PROSITE" id="PS50106">
    <property type="entry name" value="PDZ"/>
    <property type="match status" value="1"/>
</dbReference>
<evidence type="ECO:0000256" key="4">
    <source>
        <dbReference type="ARBA" id="ARBA00022825"/>
    </source>
</evidence>
<name>A0A1G2HW69_9BACT</name>
<dbReference type="InterPro" id="IPR005151">
    <property type="entry name" value="Tail-specific_protease"/>
</dbReference>
<keyword evidence="4 5" id="KW-0720">Serine protease</keyword>
<dbReference type="EMBL" id="MHOP01000010">
    <property type="protein sequence ID" value="OGZ66078.1"/>
    <property type="molecule type" value="Genomic_DNA"/>
</dbReference>
<gene>
    <name evidence="8" type="ORF">A2822_04850</name>
</gene>
<proteinExistence type="inferred from homology"/>
<dbReference type="Pfam" id="PF17820">
    <property type="entry name" value="PDZ_6"/>
    <property type="match status" value="1"/>
</dbReference>
<dbReference type="GO" id="GO:0006508">
    <property type="term" value="P:proteolysis"/>
    <property type="evidence" value="ECO:0007669"/>
    <property type="project" value="UniProtKB-KW"/>
</dbReference>
<reference evidence="8 9" key="1">
    <citation type="journal article" date="2016" name="Nat. Commun.">
        <title>Thousands of microbial genomes shed light on interconnected biogeochemical processes in an aquifer system.</title>
        <authorList>
            <person name="Anantharaman K."/>
            <person name="Brown C.T."/>
            <person name="Hug L.A."/>
            <person name="Sharon I."/>
            <person name="Castelle C.J."/>
            <person name="Probst A.J."/>
            <person name="Thomas B.C."/>
            <person name="Singh A."/>
            <person name="Wilkins M.J."/>
            <person name="Karaoz U."/>
            <person name="Brodie E.L."/>
            <person name="Williams K.H."/>
            <person name="Hubbard S.S."/>
            <person name="Banfield J.F."/>
        </authorList>
    </citation>
    <scope>NUCLEOTIDE SEQUENCE [LARGE SCALE GENOMIC DNA]</scope>
</reference>
<keyword evidence="2 5" id="KW-0645">Protease</keyword>
<keyword evidence="3 5" id="KW-0378">Hydrolase</keyword>
<dbReference type="CDD" id="cd06782">
    <property type="entry name" value="cpPDZ_CPP-like"/>
    <property type="match status" value="1"/>
</dbReference>
<sequence length="413" mass="45138">MNFHNSTPVNGGDPKRKIIQYVVLAVVVAAVFGGGFWVGQETKHLAVQPGTVDFSLFWDAYNKLHENFINPENITDQQIIYGAIAGMTKSLGDPYTDFFDPKQAKAFQQELSGSFDGIGAEVGIKKEQLTIIAPLKNTPAQKAGLKAGDLILKIDDKSTLDMSVDEAVNLIRGKRGTSVTLTIFREGFSQAKDFSITRATIKIPSMDWELREGDVAYIQIHQFGQTLPADFKKAAFEILSSPAKKIVLDMRNNPGGYLEVCQEIAGWFLEQGQVVTIEDFGKDREPKKYLAQGNASFADYPMVVLINSGSASASEILAGTLRDNRNVQLVGEKSFGKGSVQEVVQLQDGKSFLKITIAKWLTPKGVSISEVGLAPDVKVEAGEDDQETTHSTGSGQVKDVQFEKALEIIRTLN</sequence>
<feature type="transmembrane region" description="Helical" evidence="6">
    <location>
        <begin position="21"/>
        <end position="39"/>
    </location>
</feature>
<dbReference type="InterPro" id="IPR041489">
    <property type="entry name" value="PDZ_6"/>
</dbReference>
<dbReference type="SMART" id="SM00228">
    <property type="entry name" value="PDZ"/>
    <property type="match status" value="1"/>
</dbReference>
<feature type="domain" description="PDZ" evidence="7">
    <location>
        <begin position="104"/>
        <end position="172"/>
    </location>
</feature>
<dbReference type="InterPro" id="IPR029045">
    <property type="entry name" value="ClpP/crotonase-like_dom_sf"/>
</dbReference>
<dbReference type="CDD" id="cd07560">
    <property type="entry name" value="Peptidase_S41_CPP"/>
    <property type="match status" value="1"/>
</dbReference>
<keyword evidence="6" id="KW-0472">Membrane</keyword>
<dbReference type="AlphaFoldDB" id="A0A1G2HW69"/>
<dbReference type="FunFam" id="2.30.42.10:FF:000063">
    <property type="entry name" value="Peptidase, S41 family"/>
    <property type="match status" value="1"/>
</dbReference>
<dbReference type="GO" id="GO:0030288">
    <property type="term" value="C:outer membrane-bounded periplasmic space"/>
    <property type="evidence" value="ECO:0007669"/>
    <property type="project" value="TreeGrafter"/>
</dbReference>
<dbReference type="InterPro" id="IPR004447">
    <property type="entry name" value="Peptidase_S41A"/>
</dbReference>
<keyword evidence="6" id="KW-0812">Transmembrane</keyword>
<dbReference type="Gene3D" id="3.90.226.10">
    <property type="entry name" value="2-enoyl-CoA Hydratase, Chain A, domain 1"/>
    <property type="match status" value="1"/>
</dbReference>
<accession>A0A1G2HW69</accession>
<dbReference type="SMART" id="SM00245">
    <property type="entry name" value="TSPc"/>
    <property type="match status" value="1"/>
</dbReference>
<keyword evidence="6" id="KW-1133">Transmembrane helix</keyword>
<dbReference type="NCBIfam" id="TIGR00225">
    <property type="entry name" value="prc"/>
    <property type="match status" value="1"/>
</dbReference>
<dbReference type="PANTHER" id="PTHR32060:SF30">
    <property type="entry name" value="CARBOXY-TERMINAL PROCESSING PROTEASE CTPA"/>
    <property type="match status" value="1"/>
</dbReference>
<comment type="caution">
    <text evidence="8">The sequence shown here is derived from an EMBL/GenBank/DDBJ whole genome shotgun (WGS) entry which is preliminary data.</text>
</comment>
<dbReference type="Proteomes" id="UP000178774">
    <property type="component" value="Unassembled WGS sequence"/>
</dbReference>
<evidence type="ECO:0000256" key="5">
    <source>
        <dbReference type="RuleBase" id="RU004404"/>
    </source>
</evidence>
<organism evidence="8 9">
    <name type="scientific">Candidatus Staskawiczbacteria bacterium RIFCSPHIGHO2_01_FULL_41_41</name>
    <dbReference type="NCBI Taxonomy" id="1802203"/>
    <lineage>
        <taxon>Bacteria</taxon>
        <taxon>Candidatus Staskawicziibacteriota</taxon>
    </lineage>
</organism>
<evidence type="ECO:0000313" key="9">
    <source>
        <dbReference type="Proteomes" id="UP000178774"/>
    </source>
</evidence>
<dbReference type="GO" id="GO:0008236">
    <property type="term" value="F:serine-type peptidase activity"/>
    <property type="evidence" value="ECO:0007669"/>
    <property type="project" value="UniProtKB-KW"/>
</dbReference>